<dbReference type="EMBL" id="JBIYDN010000007">
    <property type="protein sequence ID" value="MFK4442773.1"/>
    <property type="molecule type" value="Genomic_DNA"/>
</dbReference>
<dbReference type="Proteomes" id="UP001620514">
    <property type="component" value="Unassembled WGS sequence"/>
</dbReference>
<keyword evidence="2" id="KW-1185">Reference proteome</keyword>
<organism evidence="1 2">
    <name type="scientific">Caballeronia udeis</name>
    <dbReference type="NCBI Taxonomy" id="1232866"/>
    <lineage>
        <taxon>Bacteria</taxon>
        <taxon>Pseudomonadati</taxon>
        <taxon>Pseudomonadota</taxon>
        <taxon>Betaproteobacteria</taxon>
        <taxon>Burkholderiales</taxon>
        <taxon>Burkholderiaceae</taxon>
        <taxon>Caballeronia</taxon>
    </lineage>
</organism>
<reference evidence="1 2" key="2">
    <citation type="submission" date="2024-11" db="EMBL/GenBank/DDBJ databases">
        <title>Using genomics to understand microbial adaptation to soil warming.</title>
        <authorList>
            <person name="Deangelis K.M. PhD."/>
        </authorList>
    </citation>
    <scope>NUCLEOTIDE SEQUENCE [LARGE SCALE GENOMIC DNA]</scope>
    <source>
        <strain evidence="1 2">GAS97</strain>
    </source>
</reference>
<evidence type="ECO:0000313" key="1">
    <source>
        <dbReference type="EMBL" id="MFK4442773.1"/>
    </source>
</evidence>
<proteinExistence type="predicted"/>
<sequence length="33" mass="3447">MSGECAQRQTPQGAAADIVGEQGLCLFDAQDVH</sequence>
<name>A0ABW8MGG0_9BURK</name>
<comment type="caution">
    <text evidence="1">The sequence shown here is derived from an EMBL/GenBank/DDBJ whole genome shotgun (WGS) entry which is preliminary data.</text>
</comment>
<accession>A0ABW8MGG0</accession>
<protein>
    <submittedName>
        <fullName evidence="1">Uncharacterized protein</fullName>
    </submittedName>
</protein>
<gene>
    <name evidence="1" type="ORF">ABH943_002789</name>
</gene>
<evidence type="ECO:0000313" key="2">
    <source>
        <dbReference type="Proteomes" id="UP001620514"/>
    </source>
</evidence>
<reference evidence="1 2" key="1">
    <citation type="submission" date="2024-10" db="EMBL/GenBank/DDBJ databases">
        <authorList>
            <person name="Deangelis K."/>
            <person name="Huntemann M."/>
            <person name="Clum A."/>
            <person name="Wang J."/>
            <person name="Palaniappan K."/>
            <person name="Ritter S."/>
            <person name="Chen I.-M."/>
            <person name="Stamatis D."/>
            <person name="Reddy T."/>
            <person name="O'Malley R."/>
            <person name="Daum C."/>
            <person name="Ng V."/>
            <person name="Ivanova N."/>
            <person name="Kyrpides N."/>
            <person name="Woyke T."/>
        </authorList>
    </citation>
    <scope>NUCLEOTIDE SEQUENCE [LARGE SCALE GENOMIC DNA]</scope>
    <source>
        <strain evidence="1 2">GAS97</strain>
    </source>
</reference>